<reference evidence="3" key="1">
    <citation type="submission" date="2023-07" db="EMBL/GenBank/DDBJ databases">
        <title>draft genome sequence of fig (Ficus carica).</title>
        <authorList>
            <person name="Takahashi T."/>
            <person name="Nishimura K."/>
        </authorList>
    </citation>
    <scope>NUCLEOTIDE SEQUENCE</scope>
</reference>
<evidence type="ECO:0000313" key="4">
    <source>
        <dbReference type="Proteomes" id="UP001187192"/>
    </source>
</evidence>
<dbReference type="Pfam" id="PF07534">
    <property type="entry name" value="TLD"/>
    <property type="match status" value="1"/>
</dbReference>
<feature type="region of interest" description="Disordered" evidence="1">
    <location>
        <begin position="75"/>
        <end position="125"/>
    </location>
</feature>
<protein>
    <recommendedName>
        <fullName evidence="2">TLDc domain-containing protein</fullName>
    </recommendedName>
</protein>
<dbReference type="PROSITE" id="PS51886">
    <property type="entry name" value="TLDC"/>
    <property type="match status" value="1"/>
</dbReference>
<keyword evidence="4" id="KW-1185">Reference proteome</keyword>
<dbReference type="Proteomes" id="UP001187192">
    <property type="component" value="Unassembled WGS sequence"/>
</dbReference>
<dbReference type="InterPro" id="IPR006571">
    <property type="entry name" value="TLDc_dom"/>
</dbReference>
<dbReference type="SMART" id="SM00584">
    <property type="entry name" value="TLDc"/>
    <property type="match status" value="1"/>
</dbReference>
<evidence type="ECO:0000256" key="1">
    <source>
        <dbReference type="SAM" id="MobiDB-lite"/>
    </source>
</evidence>
<dbReference type="PANTHER" id="PTHR23354">
    <property type="entry name" value="NUCLEOLAR PROTEIN 7/ESTROGEN RECEPTOR COACTIVATOR-RELATED"/>
    <property type="match status" value="1"/>
</dbReference>
<dbReference type="AlphaFoldDB" id="A0AA88ACL6"/>
<gene>
    <name evidence="3" type="ORF">TIFTF001_022467</name>
</gene>
<accession>A0AA88ACL6</accession>
<proteinExistence type="predicted"/>
<organism evidence="3 4">
    <name type="scientific">Ficus carica</name>
    <name type="common">Common fig</name>
    <dbReference type="NCBI Taxonomy" id="3494"/>
    <lineage>
        <taxon>Eukaryota</taxon>
        <taxon>Viridiplantae</taxon>
        <taxon>Streptophyta</taxon>
        <taxon>Embryophyta</taxon>
        <taxon>Tracheophyta</taxon>
        <taxon>Spermatophyta</taxon>
        <taxon>Magnoliopsida</taxon>
        <taxon>eudicotyledons</taxon>
        <taxon>Gunneridae</taxon>
        <taxon>Pentapetalae</taxon>
        <taxon>rosids</taxon>
        <taxon>fabids</taxon>
        <taxon>Rosales</taxon>
        <taxon>Moraceae</taxon>
        <taxon>Ficeae</taxon>
        <taxon>Ficus</taxon>
    </lineage>
</organism>
<evidence type="ECO:0000259" key="2">
    <source>
        <dbReference type="PROSITE" id="PS51886"/>
    </source>
</evidence>
<comment type="caution">
    <text evidence="3">The sequence shown here is derived from an EMBL/GenBank/DDBJ whole genome shotgun (WGS) entry which is preliminary data.</text>
</comment>
<evidence type="ECO:0000313" key="3">
    <source>
        <dbReference type="EMBL" id="GMN53324.1"/>
    </source>
</evidence>
<feature type="region of interest" description="Disordered" evidence="1">
    <location>
        <begin position="16"/>
        <end position="35"/>
    </location>
</feature>
<feature type="compositionally biased region" description="Basic and acidic residues" evidence="1">
    <location>
        <begin position="97"/>
        <end position="116"/>
    </location>
</feature>
<sequence>MHTLKEKVTEKFSRIFPDSTSSSSSQNQARLSSKGGKSLTSYFSYIIPSIGFDGSGSDKHRHEFKLIPSLPVRYNNRNSKGKDELLDSHTPSSNTLNEKKETRSNQAKDEIIDDKASSGSRSSSEVFEEANDEHILLQKPSLPDLMDESVFISPNLYEFLCSSIPNIVKGCQWVLLYSTLKHGISLRTLIRRSADLSGPCMLIVGDKQGAVFGGLLDCPLKPTPKRKFQGTNQTFVFTTIYGEPRLFRSTGANRYYYLCLDDQLALGAGGNFALCLDGDLLNGTSGPCETFGNMCLAHKPEFELKNVELWGFTHASQYLT</sequence>
<dbReference type="EMBL" id="BTGU01000046">
    <property type="protein sequence ID" value="GMN53324.1"/>
    <property type="molecule type" value="Genomic_DNA"/>
</dbReference>
<feature type="compositionally biased region" description="Low complexity" evidence="1">
    <location>
        <begin position="16"/>
        <end position="33"/>
    </location>
</feature>
<dbReference type="PANTHER" id="PTHR23354:SF74">
    <property type="entry name" value="TLD-DOMAIN CONTAINING NUCLEOLAR PROTEIN"/>
    <property type="match status" value="1"/>
</dbReference>
<feature type="domain" description="TLDc" evidence="2">
    <location>
        <begin position="150"/>
        <end position="313"/>
    </location>
</feature>
<name>A0AA88ACL6_FICCA</name>